<feature type="transmembrane region" description="Helical" evidence="1">
    <location>
        <begin position="44"/>
        <end position="65"/>
    </location>
</feature>
<feature type="transmembrane region" description="Helical" evidence="1">
    <location>
        <begin position="20"/>
        <end position="38"/>
    </location>
</feature>
<dbReference type="AlphaFoldDB" id="A0ABD5WER6"/>
<feature type="transmembrane region" description="Helical" evidence="1">
    <location>
        <begin position="143"/>
        <end position="171"/>
    </location>
</feature>
<dbReference type="RefSeq" id="WP_284033208.1">
    <property type="nucleotide sequence ID" value="NZ_CP126154.1"/>
</dbReference>
<feature type="transmembrane region" description="Helical" evidence="1">
    <location>
        <begin position="214"/>
        <end position="236"/>
    </location>
</feature>
<proteinExistence type="predicted"/>
<keyword evidence="3" id="KW-1185">Reference proteome</keyword>
<evidence type="ECO:0000256" key="1">
    <source>
        <dbReference type="SAM" id="Phobius"/>
    </source>
</evidence>
<dbReference type="InterPro" id="IPR055952">
    <property type="entry name" value="DUF7530"/>
</dbReference>
<comment type="caution">
    <text evidence="2">The sequence shown here is derived from an EMBL/GenBank/DDBJ whole genome shotgun (WGS) entry which is preliminary data.</text>
</comment>
<name>A0ABD5WER6_9EURY</name>
<feature type="transmembrane region" description="Helical" evidence="1">
    <location>
        <begin position="191"/>
        <end position="208"/>
    </location>
</feature>
<protein>
    <submittedName>
        <fullName evidence="2">Uncharacterized protein</fullName>
    </submittedName>
</protein>
<keyword evidence="1" id="KW-0472">Membrane</keyword>
<dbReference type="GeneID" id="81125061"/>
<gene>
    <name evidence="2" type="ORF">ACFQL9_12290</name>
</gene>
<dbReference type="Pfam" id="PF24374">
    <property type="entry name" value="DUF7530"/>
    <property type="match status" value="2"/>
</dbReference>
<keyword evidence="1" id="KW-0812">Transmembrane</keyword>
<organism evidence="2 3">
    <name type="scientific">Halobaculum lipolyticum</name>
    <dbReference type="NCBI Taxonomy" id="3032001"/>
    <lineage>
        <taxon>Archaea</taxon>
        <taxon>Methanobacteriati</taxon>
        <taxon>Methanobacteriota</taxon>
        <taxon>Stenosarchaea group</taxon>
        <taxon>Halobacteria</taxon>
        <taxon>Halobacteriales</taxon>
        <taxon>Haloferacaceae</taxon>
        <taxon>Halobaculum</taxon>
    </lineage>
</organism>
<sequence length="239" mass="25321">MYESIVGALPGATLSKRAAIGLQIAVFEVGVLLFAWIYDLWSAVPAGTAAVGVAAVGSYFMLKLGGENRRLDVAESYYRLLFGSSIEVVLGVLAFVALVTHLFVTDPATVGGPSPAAALLPFDVATPDVPIVEDLFGPAPPAAVVFLALLVLWDLCYRIGTSWWTAVVSLYRELRLSPGPGTRLRFRRLDALNVGFALAQLALVPFIADRPVLLLAMCGHVVAVSVVSLTAIALSLRAE</sequence>
<accession>A0ABD5WER6</accession>
<dbReference type="EMBL" id="JBHTAH010000010">
    <property type="protein sequence ID" value="MFC7070422.1"/>
    <property type="molecule type" value="Genomic_DNA"/>
</dbReference>
<feature type="transmembrane region" description="Helical" evidence="1">
    <location>
        <begin position="77"/>
        <end position="104"/>
    </location>
</feature>
<keyword evidence="1" id="KW-1133">Transmembrane helix</keyword>
<evidence type="ECO:0000313" key="2">
    <source>
        <dbReference type="EMBL" id="MFC7070422.1"/>
    </source>
</evidence>
<dbReference type="Proteomes" id="UP001596461">
    <property type="component" value="Unassembled WGS sequence"/>
</dbReference>
<reference evidence="2 3" key="1">
    <citation type="journal article" date="2019" name="Int. J. Syst. Evol. Microbiol.">
        <title>The Global Catalogue of Microorganisms (GCM) 10K type strain sequencing project: providing services to taxonomists for standard genome sequencing and annotation.</title>
        <authorList>
            <consortium name="The Broad Institute Genomics Platform"/>
            <consortium name="The Broad Institute Genome Sequencing Center for Infectious Disease"/>
            <person name="Wu L."/>
            <person name="Ma J."/>
        </authorList>
    </citation>
    <scope>NUCLEOTIDE SEQUENCE [LARGE SCALE GENOMIC DNA]</scope>
    <source>
        <strain evidence="2 3">DT31</strain>
    </source>
</reference>
<evidence type="ECO:0000313" key="3">
    <source>
        <dbReference type="Proteomes" id="UP001596461"/>
    </source>
</evidence>